<keyword evidence="1" id="KW-0472">Membrane</keyword>
<name>A0A7C9FZ90_9BACT</name>
<gene>
    <name evidence="2" type="ORF">GBK04_11995</name>
</gene>
<keyword evidence="1" id="KW-1133">Transmembrane helix</keyword>
<dbReference type="EMBL" id="WHLY01000002">
    <property type="protein sequence ID" value="MPR34068.1"/>
    <property type="molecule type" value="Genomic_DNA"/>
</dbReference>
<comment type="caution">
    <text evidence="2">The sequence shown here is derived from an EMBL/GenBank/DDBJ whole genome shotgun (WGS) entry which is preliminary data.</text>
</comment>
<organism evidence="2 3">
    <name type="scientific">Salmonirosea aquatica</name>
    <dbReference type="NCBI Taxonomy" id="2654236"/>
    <lineage>
        <taxon>Bacteria</taxon>
        <taxon>Pseudomonadati</taxon>
        <taxon>Bacteroidota</taxon>
        <taxon>Cytophagia</taxon>
        <taxon>Cytophagales</taxon>
        <taxon>Spirosomataceae</taxon>
        <taxon>Salmonirosea</taxon>
    </lineage>
</organism>
<protein>
    <recommendedName>
        <fullName evidence="4">DUF4175 family protein</fullName>
    </recommendedName>
</protein>
<sequence length="730" mass="82252">MNPLQKLIASVRNQLYANALLRCMLLGAAAFVSASALTSLLAVQLGALVVALGAGVFITKIYAPKKPEAVSLIHQKVQGTEYSLALLEKENPNWAEQLQLERLYDRIENEAAPRVFFAQLWPYGLLVVLAFLFRLAVPLLGQNSGISKESETLLPAKHEKKILPPPSLQTARIRIQPPAYSGLHATESSDLNVTALNGSRLTWQVQLSQADGVTLRLSDGKNSGLVFKKNGDSYEYSDRLVHSGIYNLKAYRADSLVYQSEFYRLEAQPDQPPKITPASKELYRYHLLNDPKKISVSAKISDDFRVQNAFIVATLARGSGENVKFREVRLPLSPATFKEANLTKVLDLKALDFTPGDELYYYWAAVDNRQPEANFTKSDTYFIVYRDTTQMEEAQLATMAVNRMPEYFRSQRQIIIDTEKLIAKRKKLPPKEFNSTSNEIGFDQKVLRLRYGQFMGEEFETNIGGANPAEDHGGDAPGSASLEGFMHKHDTEEEHAAVAEVPDHDHNHGTPVPAGQQDPLAALMEQYVHSHDDGEVNTFHEQSTRSLLKMALEQMWQSELHLRLYEPEKALPFENKALEYLKTAQQKARTYVKKSGFDPPPLKIKETRLTGELDKINPRYQQERHYEQEQLAIKASRVLGYLELPKLSAAQQRDVQQVGTQLAETTINSGLKNWAVLGDLQKLASGKKLNDKERQRTQAFLLTLANPTWQTGSDYRSQPKLEAAFWRQLL</sequence>
<dbReference type="Proteomes" id="UP000479293">
    <property type="component" value="Unassembled WGS sequence"/>
</dbReference>
<keyword evidence="3" id="KW-1185">Reference proteome</keyword>
<feature type="transmembrane region" description="Helical" evidence="1">
    <location>
        <begin position="120"/>
        <end position="141"/>
    </location>
</feature>
<evidence type="ECO:0000313" key="2">
    <source>
        <dbReference type="EMBL" id="MPR34068.1"/>
    </source>
</evidence>
<dbReference type="AlphaFoldDB" id="A0A7C9FZ90"/>
<feature type="transmembrane region" description="Helical" evidence="1">
    <location>
        <begin position="40"/>
        <end position="63"/>
    </location>
</feature>
<accession>A0A7C9FZ90</accession>
<proteinExistence type="predicted"/>
<evidence type="ECO:0000313" key="3">
    <source>
        <dbReference type="Proteomes" id="UP000479293"/>
    </source>
</evidence>
<evidence type="ECO:0000256" key="1">
    <source>
        <dbReference type="SAM" id="Phobius"/>
    </source>
</evidence>
<dbReference type="RefSeq" id="WP_152759972.1">
    <property type="nucleotide sequence ID" value="NZ_WHLY01000002.1"/>
</dbReference>
<evidence type="ECO:0008006" key="4">
    <source>
        <dbReference type="Google" id="ProtNLM"/>
    </source>
</evidence>
<keyword evidence="1" id="KW-0812">Transmembrane</keyword>
<reference evidence="2 3" key="1">
    <citation type="submission" date="2019-10" db="EMBL/GenBank/DDBJ databases">
        <title>Draft Genome Sequence of Cytophagaceae sp. SJW1-29.</title>
        <authorList>
            <person name="Choi A."/>
        </authorList>
    </citation>
    <scope>NUCLEOTIDE SEQUENCE [LARGE SCALE GENOMIC DNA]</scope>
    <source>
        <strain evidence="2 3">SJW1-29</strain>
    </source>
</reference>
<feature type="transmembrane region" description="Helical" evidence="1">
    <location>
        <begin position="15"/>
        <end position="34"/>
    </location>
</feature>